<reference evidence="1 2" key="1">
    <citation type="submission" date="2016-04" db="EMBL/GenBank/DDBJ databases">
        <title>Draft Genome Assembly of the Bloom-forming Cyanobacterium Nodularia spumigena Strain CENA596 in Shrimp Production Ponds.</title>
        <authorList>
            <person name="Popin R.V."/>
            <person name="Rigonato J."/>
            <person name="Abreu V.A."/>
            <person name="Andreote A.P."/>
            <person name="Silveira S.B."/>
            <person name="Odebrecht C."/>
            <person name="Fiore M.F."/>
        </authorList>
    </citation>
    <scope>NUCLEOTIDE SEQUENCE [LARGE SCALE GENOMIC DNA]</scope>
    <source>
        <strain evidence="1 2">CENA596</strain>
    </source>
</reference>
<dbReference type="Proteomes" id="UP000076555">
    <property type="component" value="Unassembled WGS sequence"/>
</dbReference>
<dbReference type="InterPro" id="IPR025455">
    <property type="entry name" value="DUF4276"/>
</dbReference>
<organism evidence="1 2">
    <name type="scientific">Nodularia spumigena CENA596</name>
    <dbReference type="NCBI Taxonomy" id="1819295"/>
    <lineage>
        <taxon>Bacteria</taxon>
        <taxon>Bacillati</taxon>
        <taxon>Cyanobacteriota</taxon>
        <taxon>Cyanophyceae</taxon>
        <taxon>Nostocales</taxon>
        <taxon>Nodulariaceae</taxon>
        <taxon>Nodularia</taxon>
    </lineage>
</organism>
<dbReference type="AlphaFoldDB" id="A0A161UQ70"/>
<gene>
    <name evidence="1" type="ORF">A2T98_20715</name>
</gene>
<accession>A0A161UQ70</accession>
<evidence type="ECO:0000313" key="1">
    <source>
        <dbReference type="EMBL" id="KZL47913.1"/>
    </source>
</evidence>
<dbReference type="OrthoDB" id="495156at2"/>
<sequence>MKIAILVEGATEKAFKPILTDFLKSRLQQRMPRLQFIPYDGRIPKEEKLKRIVKNLLTGKQAVNAVIALTDVYTGTNDFQNAADAKDKMTAWVGNCPNFYPHAAQYDFEAWLLPYWKTIQDLAQHNKSSPGGLPEQVNHNHPPSYRIKEIFEIGKCKRSYNKIRDAASILKKNDLIFAVNQCSELKAFLNTILSLCEVDLIP</sequence>
<proteinExistence type="predicted"/>
<name>A0A161UQ70_NODSP</name>
<comment type="caution">
    <text evidence="1">The sequence shown here is derived from an EMBL/GenBank/DDBJ whole genome shotgun (WGS) entry which is preliminary data.</text>
</comment>
<evidence type="ECO:0008006" key="3">
    <source>
        <dbReference type="Google" id="ProtNLM"/>
    </source>
</evidence>
<protein>
    <recommendedName>
        <fullName evidence="3">DUF4276 family protein</fullName>
    </recommendedName>
</protein>
<dbReference type="RefSeq" id="WP_063874392.1">
    <property type="nucleotide sequence ID" value="NZ_CAWMRI010000271.1"/>
</dbReference>
<dbReference type="EMBL" id="LWAJ01000271">
    <property type="protein sequence ID" value="KZL47913.1"/>
    <property type="molecule type" value="Genomic_DNA"/>
</dbReference>
<dbReference type="Pfam" id="PF14103">
    <property type="entry name" value="DUF4276"/>
    <property type="match status" value="1"/>
</dbReference>
<evidence type="ECO:0000313" key="2">
    <source>
        <dbReference type="Proteomes" id="UP000076555"/>
    </source>
</evidence>